<dbReference type="EMBL" id="JANPWB010000002">
    <property type="protein sequence ID" value="KAJ1210293.1"/>
    <property type="molecule type" value="Genomic_DNA"/>
</dbReference>
<reference evidence="1" key="1">
    <citation type="journal article" date="2022" name="bioRxiv">
        <title>Sequencing and chromosome-scale assembly of the giantPleurodeles waltlgenome.</title>
        <authorList>
            <person name="Brown T."/>
            <person name="Elewa A."/>
            <person name="Iarovenko S."/>
            <person name="Subramanian E."/>
            <person name="Araus A.J."/>
            <person name="Petzold A."/>
            <person name="Susuki M."/>
            <person name="Suzuki K.-i.T."/>
            <person name="Hayashi T."/>
            <person name="Toyoda A."/>
            <person name="Oliveira C."/>
            <person name="Osipova E."/>
            <person name="Leigh N.D."/>
            <person name="Simon A."/>
            <person name="Yun M.H."/>
        </authorList>
    </citation>
    <scope>NUCLEOTIDE SEQUENCE</scope>
    <source>
        <strain evidence="1">20211129_DDA</strain>
        <tissue evidence="1">Liver</tissue>
    </source>
</reference>
<keyword evidence="2" id="KW-1185">Reference proteome</keyword>
<evidence type="ECO:0000313" key="1">
    <source>
        <dbReference type="EMBL" id="KAJ1210293.1"/>
    </source>
</evidence>
<sequence>MRVLEASGSPPVLRGVCRLLLLPRARSHRPAVRAALVPPPRFPVRSLLPESPEQPLRAGAGRTVLPPPLLLIRCWQLKET</sequence>
<name>A0AAV7WCJ8_PLEWA</name>
<comment type="caution">
    <text evidence="1">The sequence shown here is derived from an EMBL/GenBank/DDBJ whole genome shotgun (WGS) entry which is preliminary data.</text>
</comment>
<dbReference type="AlphaFoldDB" id="A0AAV7WCJ8"/>
<evidence type="ECO:0000313" key="2">
    <source>
        <dbReference type="Proteomes" id="UP001066276"/>
    </source>
</evidence>
<gene>
    <name evidence="1" type="ORF">NDU88_005659</name>
</gene>
<dbReference type="Proteomes" id="UP001066276">
    <property type="component" value="Chromosome 1_2"/>
</dbReference>
<protein>
    <submittedName>
        <fullName evidence="1">Uncharacterized protein</fullName>
    </submittedName>
</protein>
<proteinExistence type="predicted"/>
<accession>A0AAV7WCJ8</accession>
<organism evidence="1 2">
    <name type="scientific">Pleurodeles waltl</name>
    <name type="common">Iberian ribbed newt</name>
    <dbReference type="NCBI Taxonomy" id="8319"/>
    <lineage>
        <taxon>Eukaryota</taxon>
        <taxon>Metazoa</taxon>
        <taxon>Chordata</taxon>
        <taxon>Craniata</taxon>
        <taxon>Vertebrata</taxon>
        <taxon>Euteleostomi</taxon>
        <taxon>Amphibia</taxon>
        <taxon>Batrachia</taxon>
        <taxon>Caudata</taxon>
        <taxon>Salamandroidea</taxon>
        <taxon>Salamandridae</taxon>
        <taxon>Pleurodelinae</taxon>
        <taxon>Pleurodeles</taxon>
    </lineage>
</organism>